<dbReference type="EMBL" id="BMGP01000003">
    <property type="protein sequence ID" value="GGF27689.1"/>
    <property type="molecule type" value="Genomic_DNA"/>
</dbReference>
<dbReference type="SUPFAM" id="SSF140931">
    <property type="entry name" value="Fic-like"/>
    <property type="match status" value="1"/>
</dbReference>
<comment type="caution">
    <text evidence="2">The sequence shown here is derived from an EMBL/GenBank/DDBJ whole genome shotgun (WGS) entry which is preliminary data.</text>
</comment>
<evidence type="ECO:0000313" key="3">
    <source>
        <dbReference type="Proteomes" id="UP000598775"/>
    </source>
</evidence>
<evidence type="ECO:0000259" key="1">
    <source>
        <dbReference type="PROSITE" id="PS51459"/>
    </source>
</evidence>
<keyword evidence="3" id="KW-1185">Reference proteome</keyword>
<organism evidence="2 3">
    <name type="scientific">Subtercola lobariae</name>
    <dbReference type="NCBI Taxonomy" id="1588641"/>
    <lineage>
        <taxon>Bacteria</taxon>
        <taxon>Bacillati</taxon>
        <taxon>Actinomycetota</taxon>
        <taxon>Actinomycetes</taxon>
        <taxon>Micrococcales</taxon>
        <taxon>Microbacteriaceae</taxon>
        <taxon>Subtercola</taxon>
    </lineage>
</organism>
<dbReference type="PROSITE" id="PS51459">
    <property type="entry name" value="FIDO"/>
    <property type="match status" value="1"/>
</dbReference>
<dbReference type="PANTHER" id="PTHR39426">
    <property type="entry name" value="HOMOLOGY TO DEATH-ON-CURING PROTEIN OF PHAGE P1"/>
    <property type="match status" value="1"/>
</dbReference>
<dbReference type="RefSeq" id="WP_188677899.1">
    <property type="nucleotide sequence ID" value="NZ_BMGP01000003.1"/>
</dbReference>
<dbReference type="InterPro" id="IPR006440">
    <property type="entry name" value="Doc"/>
</dbReference>
<protein>
    <submittedName>
        <fullName evidence="2">Toxin Doc</fullName>
    </submittedName>
</protein>
<evidence type="ECO:0000313" key="2">
    <source>
        <dbReference type="EMBL" id="GGF27689.1"/>
    </source>
</evidence>
<feature type="domain" description="Fido" evidence="1">
    <location>
        <begin position="5"/>
        <end position="117"/>
    </location>
</feature>
<dbReference type="NCBIfam" id="TIGR01550">
    <property type="entry name" value="DOC_P1"/>
    <property type="match status" value="1"/>
</dbReference>
<dbReference type="Gene3D" id="1.20.120.1870">
    <property type="entry name" value="Fic/DOC protein, Fido domain"/>
    <property type="match status" value="1"/>
</dbReference>
<reference evidence="2 3" key="1">
    <citation type="journal article" date="2014" name="Int. J. Syst. Evol. Microbiol.">
        <title>Complete genome sequence of Corynebacterium casei LMG S-19264T (=DSM 44701T), isolated from a smear-ripened cheese.</title>
        <authorList>
            <consortium name="US DOE Joint Genome Institute (JGI-PGF)"/>
            <person name="Walter F."/>
            <person name="Albersmeier A."/>
            <person name="Kalinowski J."/>
            <person name="Ruckert C."/>
        </authorList>
    </citation>
    <scope>NUCLEOTIDE SEQUENCE [LARGE SCALE GENOMIC DNA]</scope>
    <source>
        <strain evidence="2 3">CGMCC 1.12976</strain>
    </source>
</reference>
<dbReference type="InterPro" id="IPR003812">
    <property type="entry name" value="Fido"/>
</dbReference>
<sequence length="124" mass="13839">MTDYLTLDDALHIVSRLGFYVRDAGLLSSALARPSASLFEVDAYQSIDRKAAALLESLVQNHSLVDGNKRTAWALMIIFLWINGWQHEFTVDEGFALVMGVAEGAIDIDMGERLIAERRVGRRD</sequence>
<proteinExistence type="predicted"/>
<accession>A0A917B936</accession>
<dbReference type="PANTHER" id="PTHR39426:SF1">
    <property type="entry name" value="HOMOLOGY TO DEATH-ON-CURING PROTEIN OF PHAGE P1"/>
    <property type="match status" value="1"/>
</dbReference>
<dbReference type="InterPro" id="IPR036597">
    <property type="entry name" value="Fido-like_dom_sf"/>
</dbReference>
<dbReference type="Proteomes" id="UP000598775">
    <property type="component" value="Unassembled WGS sequence"/>
</dbReference>
<dbReference type="GO" id="GO:0016301">
    <property type="term" value="F:kinase activity"/>
    <property type="evidence" value="ECO:0007669"/>
    <property type="project" value="InterPro"/>
</dbReference>
<dbReference type="AlphaFoldDB" id="A0A917B936"/>
<dbReference type="Pfam" id="PF02661">
    <property type="entry name" value="Fic"/>
    <property type="match status" value="1"/>
</dbReference>
<dbReference type="InterPro" id="IPR053737">
    <property type="entry name" value="Type_II_TA_Toxin"/>
</dbReference>
<gene>
    <name evidence="2" type="primary">doc</name>
    <name evidence="2" type="ORF">GCM10011399_21220</name>
</gene>
<name>A0A917B936_9MICO</name>